<reference evidence="9" key="1">
    <citation type="journal article" date="2019" name="Int. J. Syst. Evol. Microbiol.">
        <title>The Global Catalogue of Microorganisms (GCM) 10K type strain sequencing project: providing services to taxonomists for standard genome sequencing and annotation.</title>
        <authorList>
            <consortium name="The Broad Institute Genomics Platform"/>
            <consortium name="The Broad Institute Genome Sequencing Center for Infectious Disease"/>
            <person name="Wu L."/>
            <person name="Ma J."/>
        </authorList>
    </citation>
    <scope>NUCLEOTIDE SEQUENCE [LARGE SCALE GENOMIC DNA]</scope>
    <source>
        <strain evidence="9">JCM 18127</strain>
    </source>
</reference>
<gene>
    <name evidence="8" type="ORF">GCM10023226_18240</name>
</gene>
<protein>
    <submittedName>
        <fullName evidence="8">Peptidase M75 family protein</fullName>
    </submittedName>
</protein>
<dbReference type="InterPro" id="IPR034981">
    <property type="entry name" value="Imelysin-like_EfeO/Algp7"/>
</dbReference>
<dbReference type="InterPro" id="IPR053377">
    <property type="entry name" value="Iron_uptake_EfeM/EfeO"/>
</dbReference>
<dbReference type="Gene3D" id="1.20.1420.20">
    <property type="entry name" value="M75 peptidase, HXXE motif"/>
    <property type="match status" value="1"/>
</dbReference>
<dbReference type="Proteomes" id="UP001500621">
    <property type="component" value="Unassembled WGS sequence"/>
</dbReference>
<feature type="chain" id="PRO_5045471896" evidence="5">
    <location>
        <begin position="21"/>
        <end position="393"/>
    </location>
</feature>
<evidence type="ECO:0000256" key="1">
    <source>
        <dbReference type="ARBA" id="ARBA00004418"/>
    </source>
</evidence>
<proteinExistence type="inferred from homology"/>
<evidence type="ECO:0000259" key="6">
    <source>
        <dbReference type="Pfam" id="PF09375"/>
    </source>
</evidence>
<accession>A0ABP8W656</accession>
<feature type="signal peptide" evidence="5">
    <location>
        <begin position="1"/>
        <end position="20"/>
    </location>
</feature>
<feature type="domain" description="Imelysin-like" evidence="6">
    <location>
        <begin position="152"/>
        <end position="385"/>
    </location>
</feature>
<comment type="subcellular location">
    <subcellularLocation>
        <location evidence="1">Periplasm</location>
    </subcellularLocation>
</comment>
<dbReference type="CDD" id="cd14656">
    <property type="entry name" value="Imelysin-like_EfeO"/>
    <property type="match status" value="1"/>
</dbReference>
<evidence type="ECO:0000313" key="9">
    <source>
        <dbReference type="Proteomes" id="UP001500621"/>
    </source>
</evidence>
<evidence type="ECO:0000256" key="3">
    <source>
        <dbReference type="ARBA" id="ARBA00022729"/>
    </source>
</evidence>
<dbReference type="RefSeq" id="WP_345264966.1">
    <property type="nucleotide sequence ID" value="NZ_BAABIM010000002.1"/>
</dbReference>
<evidence type="ECO:0000256" key="5">
    <source>
        <dbReference type="SAM" id="SignalP"/>
    </source>
</evidence>
<dbReference type="EMBL" id="BAABIM010000002">
    <property type="protein sequence ID" value="GAA4681409.1"/>
    <property type="molecule type" value="Genomic_DNA"/>
</dbReference>
<dbReference type="PROSITE" id="PS51257">
    <property type="entry name" value="PROKAR_LIPOPROTEIN"/>
    <property type="match status" value="1"/>
</dbReference>
<dbReference type="InterPro" id="IPR018976">
    <property type="entry name" value="Imelysin-like"/>
</dbReference>
<keyword evidence="9" id="KW-1185">Reference proteome</keyword>
<comment type="similarity">
    <text evidence="2">Belongs to the EfeM/EfeO family.</text>
</comment>
<evidence type="ECO:0000313" key="8">
    <source>
        <dbReference type="EMBL" id="GAA4681409.1"/>
    </source>
</evidence>
<organism evidence="8 9">
    <name type="scientific">Nocardioides nanhaiensis</name>
    <dbReference type="NCBI Taxonomy" id="1476871"/>
    <lineage>
        <taxon>Bacteria</taxon>
        <taxon>Bacillati</taxon>
        <taxon>Actinomycetota</taxon>
        <taxon>Actinomycetes</taxon>
        <taxon>Propionibacteriales</taxon>
        <taxon>Nocardioidaceae</taxon>
        <taxon>Nocardioides</taxon>
    </lineage>
</organism>
<name>A0ABP8W656_9ACTN</name>
<dbReference type="PANTHER" id="PTHR39192">
    <property type="entry name" value="IRON UPTAKE SYSTEM COMPONENT EFEO"/>
    <property type="match status" value="1"/>
</dbReference>
<sequence>MNRTLTGLVALAIAATTALTACGTESTAPTGGGEAAGAGDPRSLTVESSDDACEVSAAEAPAGVLTFDVTNTGSQVTEFYLLDDDGLGIVAEIENVGPGATAKLTVNAAAGTYRTACKPGMVGDGIQSDFTVEESDEQVQVADAALVEQAESGYAAYVEDQSAQLLAKTREFTELYKAGDDDAARALYPEARTHWERIETVAESFGDLDPLMDAREADVPAGEEWTGWHRIEKDLWPARAVDYTPLTTAERARYADDLLANTEELDSRVQGLSYTVDSIANGSRGLLEEVATGKVTGEEEYWSRTDLWDFQANVDGARVAYEGVAPVVEQKDAELAARLNERFAALQTLLDEQRQGDGFVTYDQLSTAEVKQLSDAVNALSEPLGNLTAAVLS</sequence>
<dbReference type="InterPro" id="IPR028096">
    <property type="entry name" value="EfeO_Cupredoxin"/>
</dbReference>
<feature type="domain" description="EfeO-type cupredoxin-like" evidence="7">
    <location>
        <begin position="28"/>
        <end position="124"/>
    </location>
</feature>
<dbReference type="Pfam" id="PF13473">
    <property type="entry name" value="Cupredoxin_1"/>
    <property type="match status" value="1"/>
</dbReference>
<evidence type="ECO:0000256" key="4">
    <source>
        <dbReference type="SAM" id="MobiDB-lite"/>
    </source>
</evidence>
<dbReference type="Pfam" id="PF09375">
    <property type="entry name" value="Peptidase_M75"/>
    <property type="match status" value="1"/>
</dbReference>
<feature type="region of interest" description="Disordered" evidence="4">
    <location>
        <begin position="23"/>
        <end position="46"/>
    </location>
</feature>
<comment type="caution">
    <text evidence="8">The sequence shown here is derived from an EMBL/GenBank/DDBJ whole genome shotgun (WGS) entry which is preliminary data.</text>
</comment>
<dbReference type="PANTHER" id="PTHR39192:SF1">
    <property type="entry name" value="IRON UPTAKE SYSTEM COMPONENT EFEO"/>
    <property type="match status" value="1"/>
</dbReference>
<dbReference type="InterPro" id="IPR050894">
    <property type="entry name" value="EfeM/EfeO_iron_uptake"/>
</dbReference>
<dbReference type="NCBIfam" id="NF041757">
    <property type="entry name" value="EfeO"/>
    <property type="match status" value="1"/>
</dbReference>
<dbReference type="InterPro" id="IPR038352">
    <property type="entry name" value="Imelysin_sf"/>
</dbReference>
<evidence type="ECO:0000256" key="2">
    <source>
        <dbReference type="ARBA" id="ARBA00005989"/>
    </source>
</evidence>
<evidence type="ECO:0000259" key="7">
    <source>
        <dbReference type="Pfam" id="PF13473"/>
    </source>
</evidence>
<keyword evidence="3 5" id="KW-0732">Signal</keyword>